<protein>
    <submittedName>
        <fullName evidence="1">Uncharacterized protein</fullName>
    </submittedName>
</protein>
<reference evidence="1 2" key="1">
    <citation type="submission" date="2024-04" db="EMBL/GenBank/DDBJ databases">
        <title>Salinicola lusitanus LLJ914,a marine bacterium isolated from the Okinawa Trough.</title>
        <authorList>
            <person name="Li J."/>
        </authorList>
    </citation>
    <scope>NUCLEOTIDE SEQUENCE [LARGE SCALE GENOMIC DNA]</scope>
    <source>
        <strain evidence="1 2">LLJ914</strain>
    </source>
</reference>
<proteinExistence type="predicted"/>
<dbReference type="RefSeq" id="WP_342595504.1">
    <property type="nucleotide sequence ID" value="NZ_CP151919.1"/>
</dbReference>
<accession>A0ABZ3CV80</accession>
<name>A0ABZ3CV80_9GAMM</name>
<gene>
    <name evidence="1" type="ORF">AAGT95_03065</name>
</gene>
<evidence type="ECO:0000313" key="2">
    <source>
        <dbReference type="Proteomes" id="UP001453229"/>
    </source>
</evidence>
<evidence type="ECO:0000313" key="1">
    <source>
        <dbReference type="EMBL" id="XAD54975.1"/>
    </source>
</evidence>
<dbReference type="Proteomes" id="UP001453229">
    <property type="component" value="Chromosome"/>
</dbReference>
<dbReference type="EMBL" id="CP151919">
    <property type="protein sequence ID" value="XAD54975.1"/>
    <property type="molecule type" value="Genomic_DNA"/>
</dbReference>
<keyword evidence="2" id="KW-1185">Reference proteome</keyword>
<sequence>MNERQETIPVDGSQLVFRADGKPLYLAWTPQTYAIHVAGSRIHIDKDGYTTFEGDNLDDAARAFFEHAVCINNQRMQQLMRQIESLRSQLDHERETTNG</sequence>
<organism evidence="1 2">
    <name type="scientific">Salinicola lusitanus</name>
    <dbReference type="NCBI Taxonomy" id="1949085"/>
    <lineage>
        <taxon>Bacteria</taxon>
        <taxon>Pseudomonadati</taxon>
        <taxon>Pseudomonadota</taxon>
        <taxon>Gammaproteobacteria</taxon>
        <taxon>Oceanospirillales</taxon>
        <taxon>Halomonadaceae</taxon>
        <taxon>Salinicola</taxon>
    </lineage>
</organism>